<proteinExistence type="predicted"/>
<reference evidence="2" key="1">
    <citation type="submission" date="2014-12" db="EMBL/GenBank/DDBJ databases">
        <title>Insight into the proteome of Arion vulgaris.</title>
        <authorList>
            <person name="Aradska J."/>
            <person name="Bulat T."/>
            <person name="Smidak R."/>
            <person name="Sarate P."/>
            <person name="Gangsoo J."/>
            <person name="Sialana F."/>
            <person name="Bilban M."/>
            <person name="Lubec G."/>
        </authorList>
    </citation>
    <scope>NUCLEOTIDE SEQUENCE</scope>
    <source>
        <tissue evidence="2">Skin</tissue>
    </source>
</reference>
<evidence type="ECO:0000313" key="2">
    <source>
        <dbReference type="EMBL" id="CEK52701.1"/>
    </source>
</evidence>
<accession>A0A0B6YA49</accession>
<feature type="region of interest" description="Disordered" evidence="1">
    <location>
        <begin position="1"/>
        <end position="21"/>
    </location>
</feature>
<sequence>QASNTSTQQIGNVDRDLVSQRNNRLQPLQKALNDSDYREQITLPPIRGTGLPSLMQTDAAVVDKDHTNMFKVL</sequence>
<dbReference type="AlphaFoldDB" id="A0A0B6YA49"/>
<feature type="compositionally biased region" description="Polar residues" evidence="1">
    <location>
        <begin position="1"/>
        <end position="11"/>
    </location>
</feature>
<name>A0A0B6YA49_9EUPU</name>
<protein>
    <submittedName>
        <fullName evidence="2">Uncharacterized protein</fullName>
    </submittedName>
</protein>
<gene>
    <name evidence="2" type="primary">ORF17756</name>
</gene>
<dbReference type="EMBL" id="HACG01005836">
    <property type="protein sequence ID" value="CEK52701.1"/>
    <property type="molecule type" value="Transcribed_RNA"/>
</dbReference>
<evidence type="ECO:0000256" key="1">
    <source>
        <dbReference type="SAM" id="MobiDB-lite"/>
    </source>
</evidence>
<feature type="non-terminal residue" evidence="2">
    <location>
        <position position="1"/>
    </location>
</feature>
<organism evidence="2">
    <name type="scientific">Arion vulgaris</name>
    <dbReference type="NCBI Taxonomy" id="1028688"/>
    <lineage>
        <taxon>Eukaryota</taxon>
        <taxon>Metazoa</taxon>
        <taxon>Spiralia</taxon>
        <taxon>Lophotrochozoa</taxon>
        <taxon>Mollusca</taxon>
        <taxon>Gastropoda</taxon>
        <taxon>Heterobranchia</taxon>
        <taxon>Euthyneura</taxon>
        <taxon>Panpulmonata</taxon>
        <taxon>Eupulmonata</taxon>
        <taxon>Stylommatophora</taxon>
        <taxon>Helicina</taxon>
        <taxon>Arionoidea</taxon>
        <taxon>Arionidae</taxon>
        <taxon>Arion</taxon>
    </lineage>
</organism>